<dbReference type="Proteomes" id="UP000682733">
    <property type="component" value="Unassembled WGS sequence"/>
</dbReference>
<dbReference type="PANTHER" id="PTHR24111:SF0">
    <property type="entry name" value="LEUCINE-RICH REPEAT-CONTAINING PROTEIN"/>
    <property type="match status" value="1"/>
</dbReference>
<protein>
    <submittedName>
        <fullName evidence="2">Uncharacterized protein</fullName>
    </submittedName>
</protein>
<gene>
    <name evidence="2" type="ORF">TMI583_LOCUS46262</name>
</gene>
<evidence type="ECO:0000256" key="1">
    <source>
        <dbReference type="ARBA" id="ARBA00022737"/>
    </source>
</evidence>
<dbReference type="PANTHER" id="PTHR24111">
    <property type="entry name" value="LEUCINE-RICH REPEAT-CONTAINING PROTEIN 34"/>
    <property type="match status" value="1"/>
</dbReference>
<evidence type="ECO:0000313" key="2">
    <source>
        <dbReference type="EMBL" id="CAF4461137.1"/>
    </source>
</evidence>
<sequence length="245" mass="28214">MRTLLCSPTEEEWQSLRELSHLELDTNLYLYEEIRKAMEKHTRPLVYEYVQWKKNKSIEKVIAYWWPPMTLLGNMGIVDEAIPLIIRRALREKKCRDLELNGNELTGEGARLLCDELKTNTTLMSLDLGWNKGIGDEGVQHLSNMLTVNRTLTDLRLSGTGLTDRGVELLCTSLRTNTSLERLSLDRNRFITDTSVDFLISMLRENHTLKVLIVDGCSFTEEGKKKMKKTFKGKHGCNPLLGWQI</sequence>
<organism evidence="2 3">
    <name type="scientific">Didymodactylos carnosus</name>
    <dbReference type="NCBI Taxonomy" id="1234261"/>
    <lineage>
        <taxon>Eukaryota</taxon>
        <taxon>Metazoa</taxon>
        <taxon>Spiralia</taxon>
        <taxon>Gnathifera</taxon>
        <taxon>Rotifera</taxon>
        <taxon>Eurotatoria</taxon>
        <taxon>Bdelloidea</taxon>
        <taxon>Philodinida</taxon>
        <taxon>Philodinidae</taxon>
        <taxon>Didymodactylos</taxon>
    </lineage>
</organism>
<dbReference type="SMART" id="SM00368">
    <property type="entry name" value="LRR_RI"/>
    <property type="match status" value="5"/>
</dbReference>
<dbReference type="InterPro" id="IPR052201">
    <property type="entry name" value="LRR-containing_regulator"/>
</dbReference>
<dbReference type="SUPFAM" id="SSF52047">
    <property type="entry name" value="RNI-like"/>
    <property type="match status" value="1"/>
</dbReference>
<dbReference type="EMBL" id="CAJOBA010085396">
    <property type="protein sequence ID" value="CAF4461137.1"/>
    <property type="molecule type" value="Genomic_DNA"/>
</dbReference>
<keyword evidence="1" id="KW-0677">Repeat</keyword>
<comment type="caution">
    <text evidence="2">The sequence shown here is derived from an EMBL/GenBank/DDBJ whole genome shotgun (WGS) entry which is preliminary data.</text>
</comment>
<dbReference type="InterPro" id="IPR032675">
    <property type="entry name" value="LRR_dom_sf"/>
</dbReference>
<proteinExistence type="predicted"/>
<dbReference type="InterPro" id="IPR001611">
    <property type="entry name" value="Leu-rich_rpt"/>
</dbReference>
<evidence type="ECO:0000313" key="3">
    <source>
        <dbReference type="Proteomes" id="UP000682733"/>
    </source>
</evidence>
<accession>A0A8S2WUY8</accession>
<dbReference type="Pfam" id="PF13516">
    <property type="entry name" value="LRR_6"/>
    <property type="match status" value="4"/>
</dbReference>
<reference evidence="2" key="1">
    <citation type="submission" date="2021-02" db="EMBL/GenBank/DDBJ databases">
        <authorList>
            <person name="Nowell W R."/>
        </authorList>
    </citation>
    <scope>NUCLEOTIDE SEQUENCE</scope>
</reference>
<name>A0A8S2WUY8_9BILA</name>
<dbReference type="Gene3D" id="3.80.10.10">
    <property type="entry name" value="Ribonuclease Inhibitor"/>
    <property type="match status" value="1"/>
</dbReference>
<dbReference type="AlphaFoldDB" id="A0A8S2WUY8"/>